<keyword evidence="12 18" id="KW-0548">Nucleotidyltransferase</keyword>
<feature type="transmembrane region" description="Helical" evidence="19">
    <location>
        <begin position="85"/>
        <end position="103"/>
    </location>
</feature>
<keyword evidence="21" id="KW-1185">Reference proteome</keyword>
<dbReference type="GO" id="GO:0005886">
    <property type="term" value="C:plasma membrane"/>
    <property type="evidence" value="ECO:0007669"/>
    <property type="project" value="UniProtKB-SubCell"/>
</dbReference>
<keyword evidence="8" id="KW-1003">Cell membrane</keyword>
<dbReference type="AlphaFoldDB" id="A0AAE3A6U8"/>
<comment type="caution">
    <text evidence="20">The sequence shown here is derived from an EMBL/GenBank/DDBJ whole genome shotgun (WGS) entry which is preliminary data.</text>
</comment>
<comment type="similarity">
    <text evidence="5 18">Belongs to the CDS family.</text>
</comment>
<proteinExistence type="inferred from homology"/>
<dbReference type="Proteomes" id="UP001198220">
    <property type="component" value="Unassembled WGS sequence"/>
</dbReference>
<keyword evidence="16" id="KW-0594">Phospholipid biosynthesis</keyword>
<protein>
    <recommendedName>
        <fullName evidence="7 18">Phosphatidate cytidylyltransferase</fullName>
        <ecNumber evidence="6 18">2.7.7.41</ecNumber>
    </recommendedName>
</protein>
<evidence type="ECO:0000256" key="12">
    <source>
        <dbReference type="ARBA" id="ARBA00022695"/>
    </source>
</evidence>
<evidence type="ECO:0000256" key="6">
    <source>
        <dbReference type="ARBA" id="ARBA00012487"/>
    </source>
</evidence>
<evidence type="ECO:0000313" key="21">
    <source>
        <dbReference type="Proteomes" id="UP001198220"/>
    </source>
</evidence>
<dbReference type="InterPro" id="IPR000374">
    <property type="entry name" value="PC_trans"/>
</dbReference>
<dbReference type="GO" id="GO:0016024">
    <property type="term" value="P:CDP-diacylglycerol biosynthetic process"/>
    <property type="evidence" value="ECO:0007669"/>
    <property type="project" value="TreeGrafter"/>
</dbReference>
<dbReference type="PROSITE" id="PS01315">
    <property type="entry name" value="CDS"/>
    <property type="match status" value="1"/>
</dbReference>
<evidence type="ECO:0000256" key="3">
    <source>
        <dbReference type="ARBA" id="ARBA00005119"/>
    </source>
</evidence>
<feature type="transmembrane region" description="Helical" evidence="19">
    <location>
        <begin position="246"/>
        <end position="267"/>
    </location>
</feature>
<evidence type="ECO:0000256" key="4">
    <source>
        <dbReference type="ARBA" id="ARBA00005189"/>
    </source>
</evidence>
<evidence type="ECO:0000256" key="7">
    <source>
        <dbReference type="ARBA" id="ARBA00019373"/>
    </source>
</evidence>
<sequence>MKSFLTRLGSGILLVAIILVTGAYGSWPLWIAVTLAGFVGLHEFYRAVDIQKNDLLWWIGMIGTGMWAFLEWIVCGGDLAWKENLWMTLVITLMLFLAVYVFSFPKYDTRKITEAYFGILYVPVMLSFIYQTRMLEDGFQLVWLIFLSAWGCDTCAYCTGVLVGKHRLAPVLSPKKSIEGAVGGVVGAALLGALFGALAEGDPGLYAVICGVGAAASQIGDLAASAVKRQHDIKDYGTLIPGHGGILDRFDSVIVTAPMIYILALYFNH</sequence>
<keyword evidence="14" id="KW-0443">Lipid metabolism</keyword>
<keyword evidence="10 18" id="KW-0808">Transferase</keyword>
<feature type="transmembrane region" description="Helical" evidence="19">
    <location>
        <begin position="55"/>
        <end position="73"/>
    </location>
</feature>
<feature type="transmembrane region" description="Helical" evidence="19">
    <location>
        <begin position="115"/>
        <end position="132"/>
    </location>
</feature>
<comment type="pathway">
    <text evidence="3 18">Phospholipid metabolism; CDP-diacylglycerol biosynthesis; CDP-diacylglycerol from sn-glycerol 3-phosphate: step 3/3.</text>
</comment>
<dbReference type="PANTHER" id="PTHR46382:SF1">
    <property type="entry name" value="PHOSPHATIDATE CYTIDYLYLTRANSFERASE"/>
    <property type="match status" value="1"/>
</dbReference>
<evidence type="ECO:0000256" key="5">
    <source>
        <dbReference type="ARBA" id="ARBA00010185"/>
    </source>
</evidence>
<dbReference type="RefSeq" id="WP_308458874.1">
    <property type="nucleotide sequence ID" value="NZ_JAJEPS010000003.1"/>
</dbReference>
<dbReference type="Pfam" id="PF01148">
    <property type="entry name" value="CTP_transf_1"/>
    <property type="match status" value="1"/>
</dbReference>
<evidence type="ECO:0000256" key="15">
    <source>
        <dbReference type="ARBA" id="ARBA00023136"/>
    </source>
</evidence>
<keyword evidence="15 19" id="KW-0472">Membrane</keyword>
<evidence type="ECO:0000256" key="11">
    <source>
        <dbReference type="ARBA" id="ARBA00022692"/>
    </source>
</evidence>
<keyword evidence="17" id="KW-1208">Phospholipid metabolism</keyword>
<comment type="subcellular location">
    <subcellularLocation>
        <location evidence="2">Cell membrane</location>
        <topology evidence="2">Multi-pass membrane protein</topology>
    </subcellularLocation>
</comment>
<comment type="pathway">
    <text evidence="4">Lipid metabolism.</text>
</comment>
<name>A0AAE3A6U8_9FIRM</name>
<keyword evidence="9" id="KW-0444">Lipid biosynthesis</keyword>
<evidence type="ECO:0000256" key="17">
    <source>
        <dbReference type="ARBA" id="ARBA00023264"/>
    </source>
</evidence>
<reference evidence="20 21" key="1">
    <citation type="submission" date="2021-10" db="EMBL/GenBank/DDBJ databases">
        <title>Anaerobic single-cell dispensing facilitates the cultivation of human gut bacteria.</title>
        <authorList>
            <person name="Afrizal A."/>
        </authorList>
    </citation>
    <scope>NUCLEOTIDE SEQUENCE [LARGE SCALE GENOMIC DNA]</scope>
    <source>
        <strain evidence="20 21">CLA-AA-H276</strain>
    </source>
</reference>
<feature type="transmembrane region" description="Helical" evidence="19">
    <location>
        <begin position="180"/>
        <end position="199"/>
    </location>
</feature>
<dbReference type="EC" id="2.7.7.41" evidence="6 18"/>
<evidence type="ECO:0000313" key="20">
    <source>
        <dbReference type="EMBL" id="MCC2125443.1"/>
    </source>
</evidence>
<evidence type="ECO:0000256" key="14">
    <source>
        <dbReference type="ARBA" id="ARBA00023098"/>
    </source>
</evidence>
<evidence type="ECO:0000256" key="10">
    <source>
        <dbReference type="ARBA" id="ARBA00022679"/>
    </source>
</evidence>
<gene>
    <name evidence="20" type="ORF">LKD36_04535</name>
</gene>
<dbReference type="GO" id="GO:0004605">
    <property type="term" value="F:phosphatidate cytidylyltransferase activity"/>
    <property type="evidence" value="ECO:0007669"/>
    <property type="project" value="UniProtKB-EC"/>
</dbReference>
<dbReference type="PANTHER" id="PTHR46382">
    <property type="entry name" value="PHOSPHATIDATE CYTIDYLYLTRANSFERASE"/>
    <property type="match status" value="1"/>
</dbReference>
<organism evidence="20 21">
    <name type="scientific">Hominiventricola filiformis</name>
    <dbReference type="NCBI Taxonomy" id="2885352"/>
    <lineage>
        <taxon>Bacteria</taxon>
        <taxon>Bacillati</taxon>
        <taxon>Bacillota</taxon>
        <taxon>Clostridia</taxon>
        <taxon>Lachnospirales</taxon>
        <taxon>Lachnospiraceae</taxon>
        <taxon>Hominiventricola</taxon>
    </lineage>
</organism>
<evidence type="ECO:0000256" key="16">
    <source>
        <dbReference type="ARBA" id="ARBA00023209"/>
    </source>
</evidence>
<dbReference type="EMBL" id="JAJEPS010000003">
    <property type="protein sequence ID" value="MCC2125443.1"/>
    <property type="molecule type" value="Genomic_DNA"/>
</dbReference>
<feature type="transmembrane region" description="Helical" evidence="19">
    <location>
        <begin position="138"/>
        <end position="159"/>
    </location>
</feature>
<feature type="transmembrane region" description="Helical" evidence="19">
    <location>
        <begin position="7"/>
        <end position="24"/>
    </location>
</feature>
<comment type="catalytic activity">
    <reaction evidence="1 18">
        <text>a 1,2-diacyl-sn-glycero-3-phosphate + CTP + H(+) = a CDP-1,2-diacyl-sn-glycerol + diphosphate</text>
        <dbReference type="Rhea" id="RHEA:16229"/>
        <dbReference type="ChEBI" id="CHEBI:15378"/>
        <dbReference type="ChEBI" id="CHEBI:33019"/>
        <dbReference type="ChEBI" id="CHEBI:37563"/>
        <dbReference type="ChEBI" id="CHEBI:58332"/>
        <dbReference type="ChEBI" id="CHEBI:58608"/>
        <dbReference type="EC" id="2.7.7.41"/>
    </reaction>
</comment>
<accession>A0AAE3A6U8</accession>
<evidence type="ECO:0000256" key="8">
    <source>
        <dbReference type="ARBA" id="ARBA00022475"/>
    </source>
</evidence>
<evidence type="ECO:0000256" key="2">
    <source>
        <dbReference type="ARBA" id="ARBA00004651"/>
    </source>
</evidence>
<evidence type="ECO:0000256" key="18">
    <source>
        <dbReference type="RuleBase" id="RU003938"/>
    </source>
</evidence>
<evidence type="ECO:0000256" key="9">
    <source>
        <dbReference type="ARBA" id="ARBA00022516"/>
    </source>
</evidence>
<evidence type="ECO:0000256" key="13">
    <source>
        <dbReference type="ARBA" id="ARBA00022989"/>
    </source>
</evidence>
<evidence type="ECO:0000256" key="1">
    <source>
        <dbReference type="ARBA" id="ARBA00001698"/>
    </source>
</evidence>
<keyword evidence="13 19" id="KW-1133">Transmembrane helix</keyword>
<keyword evidence="11 18" id="KW-0812">Transmembrane</keyword>
<evidence type="ECO:0000256" key="19">
    <source>
        <dbReference type="SAM" id="Phobius"/>
    </source>
</evidence>